<dbReference type="GeneID" id="41323495"/>
<dbReference type="AlphaFoldDB" id="A0A8J8TE99"/>
<comment type="caution">
    <text evidence="2">The sequence shown here is derived from an EMBL/GenBank/DDBJ whole genome shotgun (WGS) entry which is preliminary data.</text>
</comment>
<evidence type="ECO:0000313" key="2">
    <source>
        <dbReference type="EMBL" id="TQS84497.1"/>
    </source>
</evidence>
<sequence length="67" mass="7517">MSEKVQIPQHNHCRTCGKAFIGTERYCSDECASKNKGEINKKKKELYVLFGVLMVIMIIAIVAGMVI</sequence>
<feature type="transmembrane region" description="Helical" evidence="1">
    <location>
        <begin position="46"/>
        <end position="66"/>
    </location>
</feature>
<dbReference type="Proteomes" id="UP000752814">
    <property type="component" value="Unassembled WGS sequence"/>
</dbReference>
<gene>
    <name evidence="2" type="ORF">A3207_00165</name>
</gene>
<proteinExistence type="predicted"/>
<dbReference type="OMA" id="VKIPQHR"/>
<dbReference type="RefSeq" id="WP_020448965.1">
    <property type="nucleotide sequence ID" value="NZ_CAYAXV010000011.1"/>
</dbReference>
<accession>A0A8J8TE99</accession>
<dbReference type="Pfam" id="PF09889">
    <property type="entry name" value="DUF2116"/>
    <property type="match status" value="1"/>
</dbReference>
<evidence type="ECO:0000313" key="3">
    <source>
        <dbReference type="Proteomes" id="UP000752814"/>
    </source>
</evidence>
<reference evidence="2" key="1">
    <citation type="submission" date="2016-03" db="EMBL/GenBank/DDBJ databases">
        <authorList>
            <person name="Borrel G."/>
            <person name="Mccann A."/>
            <person name="O'Toole P.W."/>
        </authorList>
    </citation>
    <scope>NUCLEOTIDE SEQUENCE</scope>
    <source>
        <strain evidence="2">183</strain>
    </source>
</reference>
<keyword evidence="1" id="KW-0812">Transmembrane</keyword>
<protein>
    <recommendedName>
        <fullName evidence="4">DUF2116 family Zn-ribbon domain-containing protein</fullName>
    </recommendedName>
</protein>
<name>A0A8J8TE99_9ARCH</name>
<keyword evidence="1" id="KW-0472">Membrane</keyword>
<dbReference type="EMBL" id="LVVT01000001">
    <property type="protein sequence ID" value="TQS84497.1"/>
    <property type="molecule type" value="Genomic_DNA"/>
</dbReference>
<organism evidence="2 3">
    <name type="scientific">Candidatus Methanomassiliicoccus intestinalis</name>
    <dbReference type="NCBI Taxonomy" id="1406512"/>
    <lineage>
        <taxon>Archaea</taxon>
        <taxon>Methanobacteriati</taxon>
        <taxon>Thermoplasmatota</taxon>
        <taxon>Thermoplasmata</taxon>
        <taxon>Methanomassiliicoccales</taxon>
        <taxon>Methanomassiliicoccaceae</taxon>
        <taxon>Methanomassiliicoccus</taxon>
    </lineage>
</organism>
<evidence type="ECO:0008006" key="4">
    <source>
        <dbReference type="Google" id="ProtNLM"/>
    </source>
</evidence>
<evidence type="ECO:0000256" key="1">
    <source>
        <dbReference type="SAM" id="Phobius"/>
    </source>
</evidence>
<keyword evidence="1" id="KW-1133">Transmembrane helix</keyword>
<dbReference type="InterPro" id="IPR019216">
    <property type="entry name" value="DUF2116_treble_clef"/>
</dbReference>